<dbReference type="InterPro" id="IPR000292">
    <property type="entry name" value="For/NO2_transpt"/>
</dbReference>
<feature type="transmembrane region" description="Helical" evidence="6">
    <location>
        <begin position="25"/>
        <end position="47"/>
    </location>
</feature>
<evidence type="ECO:0000256" key="3">
    <source>
        <dbReference type="ARBA" id="ARBA00022989"/>
    </source>
</evidence>
<evidence type="ECO:0000313" key="7">
    <source>
        <dbReference type="EMBL" id="NLD31155.1"/>
    </source>
</evidence>
<evidence type="ECO:0000256" key="4">
    <source>
        <dbReference type="ARBA" id="ARBA00023136"/>
    </source>
</evidence>
<keyword evidence="2 6" id="KW-0812">Transmembrane</keyword>
<feature type="transmembrane region" description="Helical" evidence="6">
    <location>
        <begin position="230"/>
        <end position="250"/>
    </location>
</feature>
<dbReference type="Gene3D" id="1.20.1080.10">
    <property type="entry name" value="Glycerol uptake facilitator protein"/>
    <property type="match status" value="1"/>
</dbReference>
<dbReference type="EMBL" id="JAAZCD010000058">
    <property type="protein sequence ID" value="NLD31155.1"/>
    <property type="molecule type" value="Genomic_DNA"/>
</dbReference>
<dbReference type="GO" id="GO:0015499">
    <property type="term" value="F:formate transmembrane transporter activity"/>
    <property type="evidence" value="ECO:0007669"/>
    <property type="project" value="TreeGrafter"/>
</dbReference>
<dbReference type="PANTHER" id="PTHR30520">
    <property type="entry name" value="FORMATE TRANSPORTER-RELATED"/>
    <property type="match status" value="1"/>
</dbReference>
<comment type="similarity">
    <text evidence="5">Belongs to the FNT transporter (TC 1.A.16) family.</text>
</comment>
<evidence type="ECO:0000313" key="8">
    <source>
        <dbReference type="Proteomes" id="UP000589373"/>
    </source>
</evidence>
<comment type="subcellular location">
    <subcellularLocation>
        <location evidence="1">Membrane</location>
        <topology evidence="1">Multi-pass membrane protein</topology>
    </subcellularLocation>
</comment>
<keyword evidence="4 6" id="KW-0472">Membrane</keyword>
<dbReference type="PANTHER" id="PTHR30520:SF6">
    <property type="entry name" value="FORMATE_NITRATE FAMILY TRANSPORTER (EUROFUNG)"/>
    <property type="match status" value="1"/>
</dbReference>
<dbReference type="Pfam" id="PF01226">
    <property type="entry name" value="Form_Nir_trans"/>
    <property type="match status" value="1"/>
</dbReference>
<evidence type="ECO:0000256" key="1">
    <source>
        <dbReference type="ARBA" id="ARBA00004141"/>
    </source>
</evidence>
<sequence>MGALSPKELLEEAILRGKHKADYSIMTMATLGIMAGVFIGLAGVAMIRTMGSMPVEWGTLVNLLGAMVFPVGLICLLLVGGELVTGNMLSVSLALFAKEISGKSWLRNMAVVTLFNLMGALFVAYFFGYLSGTLQVAFIDRTIAVARGRIDVAPVQLFFSSVACNILVCTGVYMNYAAKDFIGKIVGTFLPIMAFVIAGYQHVVANMFLIPAGIFAGGATWTEFMLNISIVWIGNLVGGGFFMGGLYFMAYRIGMRESR</sequence>
<feature type="transmembrane region" description="Helical" evidence="6">
    <location>
        <begin position="188"/>
        <end position="210"/>
    </location>
</feature>
<evidence type="ECO:0000256" key="5">
    <source>
        <dbReference type="ARBA" id="ARBA00049660"/>
    </source>
</evidence>
<feature type="transmembrane region" description="Helical" evidence="6">
    <location>
        <begin position="67"/>
        <end position="97"/>
    </location>
</feature>
<comment type="caution">
    <text evidence="7">The sequence shown here is derived from an EMBL/GenBank/DDBJ whole genome shotgun (WGS) entry which is preliminary data.</text>
</comment>
<evidence type="ECO:0000256" key="2">
    <source>
        <dbReference type="ARBA" id="ARBA00022692"/>
    </source>
</evidence>
<dbReference type="Proteomes" id="UP000589373">
    <property type="component" value="Unassembled WGS sequence"/>
</dbReference>
<dbReference type="RefSeq" id="WP_276641869.1">
    <property type="nucleotide sequence ID" value="NZ_JAAZCD010000058.1"/>
</dbReference>
<gene>
    <name evidence="7" type="ORF">GX662_02700</name>
</gene>
<protein>
    <submittedName>
        <fullName evidence="7">Formate/nitrite transporter family protein</fullName>
    </submittedName>
</protein>
<reference evidence="7 8" key="1">
    <citation type="journal article" date="2020" name="Biotechnol. Biofuels">
        <title>New insights from the biogas microbiome by comprehensive genome-resolved metagenomics of nearly 1600 species originating from multiple anaerobic digesters.</title>
        <authorList>
            <person name="Campanaro S."/>
            <person name="Treu L."/>
            <person name="Rodriguez-R L.M."/>
            <person name="Kovalovszki A."/>
            <person name="Ziels R.M."/>
            <person name="Maus I."/>
            <person name="Zhu X."/>
            <person name="Kougias P.G."/>
            <person name="Basile A."/>
            <person name="Luo G."/>
            <person name="Schluter A."/>
            <person name="Konstantinidis K.T."/>
            <person name="Angelidaki I."/>
        </authorList>
    </citation>
    <scope>NUCLEOTIDE SEQUENCE [LARGE SCALE GENOMIC DNA]</scope>
    <source>
        <strain evidence="7">AS07pgkLD_105</strain>
    </source>
</reference>
<name>A0A847D3I3_9LACT</name>
<dbReference type="AlphaFoldDB" id="A0A847D3I3"/>
<keyword evidence="3 6" id="KW-1133">Transmembrane helix</keyword>
<proteinExistence type="inferred from homology"/>
<feature type="transmembrane region" description="Helical" evidence="6">
    <location>
        <begin position="157"/>
        <end position="176"/>
    </location>
</feature>
<dbReference type="InterPro" id="IPR023271">
    <property type="entry name" value="Aquaporin-like"/>
</dbReference>
<dbReference type="GO" id="GO:0005886">
    <property type="term" value="C:plasma membrane"/>
    <property type="evidence" value="ECO:0007669"/>
    <property type="project" value="TreeGrafter"/>
</dbReference>
<accession>A0A847D3I3</accession>
<evidence type="ECO:0000256" key="6">
    <source>
        <dbReference type="SAM" id="Phobius"/>
    </source>
</evidence>
<feature type="transmembrane region" description="Helical" evidence="6">
    <location>
        <begin position="109"/>
        <end position="130"/>
    </location>
</feature>
<organism evidence="7 8">
    <name type="scientific">Trichococcus flocculiformis</name>
    <dbReference type="NCBI Taxonomy" id="82803"/>
    <lineage>
        <taxon>Bacteria</taxon>
        <taxon>Bacillati</taxon>
        <taxon>Bacillota</taxon>
        <taxon>Bacilli</taxon>
        <taxon>Lactobacillales</taxon>
        <taxon>Carnobacteriaceae</taxon>
        <taxon>Trichococcus</taxon>
    </lineage>
</organism>